<organism evidence="1 2">
    <name type="scientific">Pseudofrankia asymbiotica</name>
    <dbReference type="NCBI Taxonomy" id="1834516"/>
    <lineage>
        <taxon>Bacteria</taxon>
        <taxon>Bacillati</taxon>
        <taxon>Actinomycetota</taxon>
        <taxon>Actinomycetes</taxon>
        <taxon>Frankiales</taxon>
        <taxon>Frankiaceae</taxon>
        <taxon>Pseudofrankia</taxon>
    </lineage>
</organism>
<dbReference type="EMBL" id="MOMC01000148">
    <property type="protein sequence ID" value="ONH21790.1"/>
    <property type="molecule type" value="Genomic_DNA"/>
</dbReference>
<name>A0A1V2HYU0_9ACTN</name>
<keyword evidence="2" id="KW-1185">Reference proteome</keyword>
<gene>
    <name evidence="1" type="ORF">BL253_37875</name>
</gene>
<proteinExistence type="predicted"/>
<comment type="caution">
    <text evidence="1">The sequence shown here is derived from an EMBL/GenBank/DDBJ whole genome shotgun (WGS) entry which is preliminary data.</text>
</comment>
<dbReference type="AlphaFoldDB" id="A0A1V2HYU0"/>
<sequence length="170" mass="17427">MAERKPVSGVGGKEFGEEFLDPGTDVVADRADGLEGLAGGVVEFPVLVAGSGEDGAGVAAAMVMTTSEAARASGMRIFGVAAVMSMPASAIAATATGLIWSAVSDPAERTSIRPAARWVSQPAAIWERPALWTQTNRTEGFSGMGGSFRKSGRCRAVRRSHRCGNRGGGG</sequence>
<dbReference type="Proteomes" id="UP000188929">
    <property type="component" value="Unassembled WGS sequence"/>
</dbReference>
<accession>A0A1V2HYU0</accession>
<reference evidence="2" key="1">
    <citation type="submission" date="2016-10" db="EMBL/GenBank/DDBJ databases">
        <title>Frankia sp. NRRL B-16386 Genome sequencing.</title>
        <authorList>
            <person name="Ghodhbane-Gtari F."/>
            <person name="Swanson E."/>
            <person name="Gueddou A."/>
            <person name="Hezbri K."/>
            <person name="Ktari K."/>
            <person name="Nouioui I."/>
            <person name="Morris K."/>
            <person name="Simpson S."/>
            <person name="Abebe-Akele F."/>
            <person name="Thomas K."/>
            <person name="Gtari M."/>
            <person name="Tisa L.S."/>
        </authorList>
    </citation>
    <scope>NUCLEOTIDE SEQUENCE [LARGE SCALE GENOMIC DNA]</scope>
    <source>
        <strain evidence="2">NRRL B-16386</strain>
    </source>
</reference>
<evidence type="ECO:0000313" key="1">
    <source>
        <dbReference type="EMBL" id="ONH21790.1"/>
    </source>
</evidence>
<evidence type="ECO:0000313" key="2">
    <source>
        <dbReference type="Proteomes" id="UP000188929"/>
    </source>
</evidence>
<protein>
    <submittedName>
        <fullName evidence="1">Uncharacterized protein</fullName>
    </submittedName>
</protein>